<evidence type="ECO:0000313" key="2">
    <source>
        <dbReference type="Proteomes" id="UP000886998"/>
    </source>
</evidence>
<reference evidence="1" key="1">
    <citation type="submission" date="2020-08" db="EMBL/GenBank/DDBJ databases">
        <title>Multicomponent nature underlies the extraordinary mechanical properties of spider dragline silk.</title>
        <authorList>
            <person name="Kono N."/>
            <person name="Nakamura H."/>
            <person name="Mori M."/>
            <person name="Yoshida Y."/>
            <person name="Ohtoshi R."/>
            <person name="Malay A.D."/>
            <person name="Moran D.A.P."/>
            <person name="Tomita M."/>
            <person name="Numata K."/>
            <person name="Arakawa K."/>
        </authorList>
    </citation>
    <scope>NUCLEOTIDE SEQUENCE</scope>
</reference>
<dbReference type="OrthoDB" id="6415777at2759"/>
<sequence>MTHLYVPQELLNDAFLQHAAQEKLITLETVEPEDCAHIEHHPVCACDSSCQLVVHGKSIIVTLDQHVVSAYPCYALPKDCTSEEMVTIVTWLTRHQFWTFGTALENGSLVRYLTPHHIFSVQPHPSCDQCIQHTLVGEPVFCLKSIVLSGQNKGPTLESVL</sequence>
<organism evidence="1 2">
    <name type="scientific">Trichonephila inaurata madagascariensis</name>
    <dbReference type="NCBI Taxonomy" id="2747483"/>
    <lineage>
        <taxon>Eukaryota</taxon>
        <taxon>Metazoa</taxon>
        <taxon>Ecdysozoa</taxon>
        <taxon>Arthropoda</taxon>
        <taxon>Chelicerata</taxon>
        <taxon>Arachnida</taxon>
        <taxon>Araneae</taxon>
        <taxon>Araneomorphae</taxon>
        <taxon>Entelegynae</taxon>
        <taxon>Araneoidea</taxon>
        <taxon>Nephilidae</taxon>
        <taxon>Trichonephila</taxon>
        <taxon>Trichonephila inaurata</taxon>
    </lineage>
</organism>
<protein>
    <submittedName>
        <fullName evidence="1">Uncharacterized protein</fullName>
    </submittedName>
</protein>
<evidence type="ECO:0000313" key="1">
    <source>
        <dbReference type="EMBL" id="GFS47072.1"/>
    </source>
</evidence>
<proteinExistence type="predicted"/>
<keyword evidence="2" id="KW-1185">Reference proteome</keyword>
<accession>A0A8X6IIZ2</accession>
<dbReference type="Proteomes" id="UP000886998">
    <property type="component" value="Unassembled WGS sequence"/>
</dbReference>
<name>A0A8X6IIZ2_9ARAC</name>
<dbReference type="EMBL" id="BMAV01026072">
    <property type="protein sequence ID" value="GFS47072.1"/>
    <property type="molecule type" value="Genomic_DNA"/>
</dbReference>
<dbReference type="AlphaFoldDB" id="A0A8X6IIZ2"/>
<comment type="caution">
    <text evidence="1">The sequence shown here is derived from an EMBL/GenBank/DDBJ whole genome shotgun (WGS) entry which is preliminary data.</text>
</comment>
<gene>
    <name evidence="1" type="primary">AVEN_231085_1</name>
    <name evidence="1" type="ORF">TNIN_118421</name>
</gene>